<dbReference type="AlphaFoldDB" id="A0A6G1DYZ9"/>
<evidence type="ECO:0000313" key="2">
    <source>
        <dbReference type="Proteomes" id="UP000479710"/>
    </source>
</evidence>
<dbReference type="EMBL" id="SPHZ02000005">
    <property type="protein sequence ID" value="KAF0917740.1"/>
    <property type="molecule type" value="Genomic_DNA"/>
</dbReference>
<keyword evidence="2" id="KW-1185">Reference proteome</keyword>
<proteinExistence type="predicted"/>
<protein>
    <submittedName>
        <fullName evidence="1">Uncharacterized protein</fullName>
    </submittedName>
</protein>
<dbReference type="EMBL" id="SPHZ02000005">
    <property type="protein sequence ID" value="KAF0917739.1"/>
    <property type="molecule type" value="Genomic_DNA"/>
</dbReference>
<evidence type="ECO:0000313" key="1">
    <source>
        <dbReference type="EMBL" id="KAF0917740.1"/>
    </source>
</evidence>
<accession>A0A6G1DYZ9</accession>
<organism evidence="1 2">
    <name type="scientific">Oryza meyeriana var. granulata</name>
    <dbReference type="NCBI Taxonomy" id="110450"/>
    <lineage>
        <taxon>Eukaryota</taxon>
        <taxon>Viridiplantae</taxon>
        <taxon>Streptophyta</taxon>
        <taxon>Embryophyta</taxon>
        <taxon>Tracheophyta</taxon>
        <taxon>Spermatophyta</taxon>
        <taxon>Magnoliopsida</taxon>
        <taxon>Liliopsida</taxon>
        <taxon>Poales</taxon>
        <taxon>Poaceae</taxon>
        <taxon>BOP clade</taxon>
        <taxon>Oryzoideae</taxon>
        <taxon>Oryzeae</taxon>
        <taxon>Oryzinae</taxon>
        <taxon>Oryza</taxon>
        <taxon>Oryza meyeriana</taxon>
    </lineage>
</organism>
<comment type="caution">
    <text evidence="1">The sequence shown here is derived from an EMBL/GenBank/DDBJ whole genome shotgun (WGS) entry which is preliminary data.</text>
</comment>
<gene>
    <name evidence="1" type="ORF">E2562_021237</name>
</gene>
<dbReference type="Proteomes" id="UP000479710">
    <property type="component" value="Unassembled WGS sequence"/>
</dbReference>
<reference evidence="1 2" key="1">
    <citation type="submission" date="2019-11" db="EMBL/GenBank/DDBJ databases">
        <title>Whole genome sequence of Oryza granulata.</title>
        <authorList>
            <person name="Li W."/>
        </authorList>
    </citation>
    <scope>NUCLEOTIDE SEQUENCE [LARGE SCALE GENOMIC DNA]</scope>
    <source>
        <strain evidence="2">cv. Menghai</strain>
        <tissue evidence="1">Leaf</tissue>
    </source>
</reference>
<name>A0A6G1DYZ9_9ORYZ</name>
<sequence length="140" mass="14029">MRSASSPADGAPNLLSSGGEGAMFGEASAEVFAGDGNLAVAALVAAEDGDTADGVLAAAGEAAKPCMSGPGLEPVTSKLPSNKGVTLIHMGNCLIHTKGEGNDFPSSGSDTNGILLLKKKYKSLKRKHAKCNKFAANAKV</sequence>